<feature type="transmembrane region" description="Helical" evidence="6">
    <location>
        <begin position="84"/>
        <end position="104"/>
    </location>
</feature>
<feature type="transmembrane region" description="Helical" evidence="6">
    <location>
        <begin position="110"/>
        <end position="127"/>
    </location>
</feature>
<dbReference type="EMBL" id="DYVX01000077">
    <property type="protein sequence ID" value="HJF92588.1"/>
    <property type="molecule type" value="Genomic_DNA"/>
</dbReference>
<dbReference type="InterPro" id="IPR038330">
    <property type="entry name" value="TspO/MBR-related_sf"/>
</dbReference>
<keyword evidence="4 6" id="KW-1133">Transmembrane helix</keyword>
<evidence type="ECO:0000313" key="7">
    <source>
        <dbReference type="EMBL" id="HJF92588.1"/>
    </source>
</evidence>
<comment type="subcellular location">
    <subcellularLocation>
        <location evidence="1">Membrane</location>
        <topology evidence="1">Multi-pass membrane protein</topology>
    </subcellularLocation>
</comment>
<evidence type="ECO:0000256" key="6">
    <source>
        <dbReference type="SAM" id="Phobius"/>
    </source>
</evidence>
<dbReference type="GO" id="GO:0016020">
    <property type="term" value="C:membrane"/>
    <property type="evidence" value="ECO:0007669"/>
    <property type="project" value="UniProtKB-SubCell"/>
</dbReference>
<gene>
    <name evidence="7" type="ORF">K8W02_09435</name>
</gene>
<evidence type="ECO:0000256" key="2">
    <source>
        <dbReference type="ARBA" id="ARBA00007524"/>
    </source>
</evidence>
<reference evidence="7" key="1">
    <citation type="journal article" date="2021" name="PeerJ">
        <title>Extensive microbial diversity within the chicken gut microbiome revealed by metagenomics and culture.</title>
        <authorList>
            <person name="Gilroy R."/>
            <person name="Ravi A."/>
            <person name="Getino M."/>
            <person name="Pursley I."/>
            <person name="Horton D.L."/>
            <person name="Alikhan N.F."/>
            <person name="Baker D."/>
            <person name="Gharbi K."/>
            <person name="Hall N."/>
            <person name="Watson M."/>
            <person name="Adriaenssens E.M."/>
            <person name="Foster-Nyarko E."/>
            <person name="Jarju S."/>
            <person name="Secka A."/>
            <person name="Antonio M."/>
            <person name="Oren A."/>
            <person name="Chaudhuri R.R."/>
            <person name="La Ragione R."/>
            <person name="Hildebrand F."/>
            <person name="Pallen M.J."/>
        </authorList>
    </citation>
    <scope>NUCLEOTIDE SEQUENCE</scope>
    <source>
        <strain evidence="7">CHK55-1828</strain>
    </source>
</reference>
<dbReference type="PANTHER" id="PTHR10057">
    <property type="entry name" value="PERIPHERAL-TYPE BENZODIAZEPINE RECEPTOR"/>
    <property type="match status" value="1"/>
</dbReference>
<dbReference type="PIRSF" id="PIRSF005859">
    <property type="entry name" value="PBR"/>
    <property type="match status" value="1"/>
</dbReference>
<comment type="similarity">
    <text evidence="2">Belongs to the TspO/BZRP family.</text>
</comment>
<evidence type="ECO:0000256" key="1">
    <source>
        <dbReference type="ARBA" id="ARBA00004141"/>
    </source>
</evidence>
<feature type="transmembrane region" description="Helical" evidence="6">
    <location>
        <begin position="134"/>
        <end position="156"/>
    </location>
</feature>
<dbReference type="CDD" id="cd15904">
    <property type="entry name" value="TSPO_MBR"/>
    <property type="match status" value="1"/>
</dbReference>
<organism evidence="7 8">
    <name type="scientific">Mediterranea massiliensis</name>
    <dbReference type="NCBI Taxonomy" id="1841865"/>
    <lineage>
        <taxon>Bacteria</taxon>
        <taxon>Pseudomonadati</taxon>
        <taxon>Bacteroidota</taxon>
        <taxon>Bacteroidia</taxon>
        <taxon>Bacteroidales</taxon>
        <taxon>Bacteroidaceae</taxon>
        <taxon>Mediterranea</taxon>
    </lineage>
</organism>
<name>A0A921LCY2_9BACT</name>
<keyword evidence="3 6" id="KW-0812">Transmembrane</keyword>
<dbReference type="GO" id="GO:0033013">
    <property type="term" value="P:tetrapyrrole metabolic process"/>
    <property type="evidence" value="ECO:0007669"/>
    <property type="project" value="UniProtKB-ARBA"/>
</dbReference>
<accession>A0A921LCY2</accession>
<feature type="transmembrane region" description="Helical" evidence="6">
    <location>
        <begin position="52"/>
        <end position="72"/>
    </location>
</feature>
<evidence type="ECO:0000313" key="8">
    <source>
        <dbReference type="Proteomes" id="UP000717835"/>
    </source>
</evidence>
<comment type="caution">
    <text evidence="7">The sequence shown here is derived from an EMBL/GenBank/DDBJ whole genome shotgun (WGS) entry which is preliminary data.</text>
</comment>
<dbReference type="Proteomes" id="UP000717835">
    <property type="component" value="Unassembled WGS sequence"/>
</dbReference>
<dbReference type="AlphaFoldDB" id="A0A921LCY2"/>
<dbReference type="Gene3D" id="1.20.1260.100">
    <property type="entry name" value="TspO/MBR protein"/>
    <property type="match status" value="1"/>
</dbReference>
<dbReference type="FunFam" id="1.20.1260.100:FF:000001">
    <property type="entry name" value="translocator protein 2"/>
    <property type="match status" value="1"/>
</dbReference>
<evidence type="ECO:0000256" key="5">
    <source>
        <dbReference type="ARBA" id="ARBA00023136"/>
    </source>
</evidence>
<sequence>MKTRTFWGRVAPYALAVVVCLALGWVASMLQREALAEWYPSLAKSPLTPPGVVFPVAWSALYVLIGIAFGAVWHVPAGRRRALLGWWGVQCVLNFLWSVCFFYARSPWAGMVVIVALLVAVAVFMLKSRRASRVAFWCFVPYLLWLAFATYLNAYVCLCN</sequence>
<dbReference type="InterPro" id="IPR004307">
    <property type="entry name" value="TspO_MBR"/>
</dbReference>
<evidence type="ECO:0000256" key="4">
    <source>
        <dbReference type="ARBA" id="ARBA00022989"/>
    </source>
</evidence>
<dbReference type="PANTHER" id="PTHR10057:SF0">
    <property type="entry name" value="TRANSLOCATOR PROTEIN"/>
    <property type="match status" value="1"/>
</dbReference>
<keyword evidence="5 6" id="KW-0472">Membrane</keyword>
<reference evidence="7" key="2">
    <citation type="submission" date="2021-09" db="EMBL/GenBank/DDBJ databases">
        <authorList>
            <person name="Gilroy R."/>
        </authorList>
    </citation>
    <scope>NUCLEOTIDE SEQUENCE</scope>
    <source>
        <strain evidence="7">CHK55-1828</strain>
    </source>
</reference>
<protein>
    <submittedName>
        <fullName evidence="7">Tryptophan-rich sensory protein</fullName>
    </submittedName>
</protein>
<dbReference type="RefSeq" id="WP_276828304.1">
    <property type="nucleotide sequence ID" value="NZ_DYVX01000077.1"/>
</dbReference>
<dbReference type="Pfam" id="PF03073">
    <property type="entry name" value="TspO_MBR"/>
    <property type="match status" value="1"/>
</dbReference>
<proteinExistence type="inferred from homology"/>
<evidence type="ECO:0000256" key="3">
    <source>
        <dbReference type="ARBA" id="ARBA00022692"/>
    </source>
</evidence>